<dbReference type="GO" id="GO:0020037">
    <property type="term" value="F:heme binding"/>
    <property type="evidence" value="ECO:0007669"/>
    <property type="project" value="InterPro"/>
</dbReference>
<dbReference type="AlphaFoldDB" id="A0A8R7PLC7"/>
<dbReference type="Proteomes" id="UP000015106">
    <property type="component" value="Chromosome 2"/>
</dbReference>
<organism evidence="2 3">
    <name type="scientific">Triticum urartu</name>
    <name type="common">Red wild einkorn</name>
    <name type="synonym">Crithodium urartu</name>
    <dbReference type="NCBI Taxonomy" id="4572"/>
    <lineage>
        <taxon>Eukaryota</taxon>
        <taxon>Viridiplantae</taxon>
        <taxon>Streptophyta</taxon>
        <taxon>Embryophyta</taxon>
        <taxon>Tracheophyta</taxon>
        <taxon>Spermatophyta</taxon>
        <taxon>Magnoliopsida</taxon>
        <taxon>Liliopsida</taxon>
        <taxon>Poales</taxon>
        <taxon>Poaceae</taxon>
        <taxon>BOP clade</taxon>
        <taxon>Pooideae</taxon>
        <taxon>Triticodae</taxon>
        <taxon>Triticeae</taxon>
        <taxon>Triticinae</taxon>
        <taxon>Triticum</taxon>
    </lineage>
</organism>
<reference evidence="2" key="3">
    <citation type="submission" date="2022-06" db="UniProtKB">
        <authorList>
            <consortium name="EnsemblPlants"/>
        </authorList>
    </citation>
    <scope>IDENTIFICATION</scope>
</reference>
<dbReference type="InterPro" id="IPR036396">
    <property type="entry name" value="Cyt_P450_sf"/>
</dbReference>
<dbReference type="GO" id="GO:0005506">
    <property type="term" value="F:iron ion binding"/>
    <property type="evidence" value="ECO:0007669"/>
    <property type="project" value="InterPro"/>
</dbReference>
<proteinExistence type="inferred from homology"/>
<reference evidence="3" key="1">
    <citation type="journal article" date="2013" name="Nature">
        <title>Draft genome of the wheat A-genome progenitor Triticum urartu.</title>
        <authorList>
            <person name="Ling H.Q."/>
            <person name="Zhao S."/>
            <person name="Liu D."/>
            <person name="Wang J."/>
            <person name="Sun H."/>
            <person name="Zhang C."/>
            <person name="Fan H."/>
            <person name="Li D."/>
            <person name="Dong L."/>
            <person name="Tao Y."/>
            <person name="Gao C."/>
            <person name="Wu H."/>
            <person name="Li Y."/>
            <person name="Cui Y."/>
            <person name="Guo X."/>
            <person name="Zheng S."/>
            <person name="Wang B."/>
            <person name="Yu K."/>
            <person name="Liang Q."/>
            <person name="Yang W."/>
            <person name="Lou X."/>
            <person name="Chen J."/>
            <person name="Feng M."/>
            <person name="Jian J."/>
            <person name="Zhang X."/>
            <person name="Luo G."/>
            <person name="Jiang Y."/>
            <person name="Liu J."/>
            <person name="Wang Z."/>
            <person name="Sha Y."/>
            <person name="Zhang B."/>
            <person name="Wu H."/>
            <person name="Tang D."/>
            <person name="Shen Q."/>
            <person name="Xue P."/>
            <person name="Zou S."/>
            <person name="Wang X."/>
            <person name="Liu X."/>
            <person name="Wang F."/>
            <person name="Yang Y."/>
            <person name="An X."/>
            <person name="Dong Z."/>
            <person name="Zhang K."/>
            <person name="Zhang X."/>
            <person name="Luo M.C."/>
            <person name="Dvorak J."/>
            <person name="Tong Y."/>
            <person name="Wang J."/>
            <person name="Yang H."/>
            <person name="Li Z."/>
            <person name="Wang D."/>
            <person name="Zhang A."/>
            <person name="Wang J."/>
        </authorList>
    </citation>
    <scope>NUCLEOTIDE SEQUENCE</scope>
    <source>
        <strain evidence="3">cv. G1812</strain>
    </source>
</reference>
<dbReference type="InterPro" id="IPR001128">
    <property type="entry name" value="Cyt_P450"/>
</dbReference>
<dbReference type="EnsemblPlants" id="TuG1812G0200005771.01.T01">
    <property type="protein sequence ID" value="TuG1812G0200005771.01.T01.cds289462"/>
    <property type="gene ID" value="TuG1812G0200005771.01"/>
</dbReference>
<name>A0A8R7PLC7_TRIUA</name>
<keyword evidence="3" id="KW-1185">Reference proteome</keyword>
<comment type="similarity">
    <text evidence="1">Belongs to the cytochrome P450 family.</text>
</comment>
<sequence length="86" mass="9742">MPERFLGSAVDFKGANFELLPFGAGRRIFLGMPLAIRMVHLVFSSLLNQFKWSLHVELERDGIDMEEKFGLSLTKVVPLRIVPTPI</sequence>
<evidence type="ECO:0000256" key="1">
    <source>
        <dbReference type="ARBA" id="ARBA00010617"/>
    </source>
</evidence>
<evidence type="ECO:0000313" key="2">
    <source>
        <dbReference type="EnsemblPlants" id="TuG1812G0200005771.01.T01.cds289462"/>
    </source>
</evidence>
<dbReference type="PANTHER" id="PTHR47950">
    <property type="entry name" value="CYTOCHROME P450, FAMILY 76, SUBFAMILY C, POLYPEPTIDE 5-RELATED"/>
    <property type="match status" value="1"/>
</dbReference>
<evidence type="ECO:0008006" key="4">
    <source>
        <dbReference type="Google" id="ProtNLM"/>
    </source>
</evidence>
<evidence type="ECO:0000313" key="3">
    <source>
        <dbReference type="Proteomes" id="UP000015106"/>
    </source>
</evidence>
<dbReference type="GO" id="GO:0004497">
    <property type="term" value="F:monooxygenase activity"/>
    <property type="evidence" value="ECO:0007669"/>
    <property type="project" value="InterPro"/>
</dbReference>
<accession>A0A8R7PLC7</accession>
<dbReference type="PANTHER" id="PTHR47950:SF48">
    <property type="entry name" value="CYTOCHROME P450 FAMILY PROTEIN, EXPRESSED"/>
    <property type="match status" value="1"/>
</dbReference>
<dbReference type="Pfam" id="PF00067">
    <property type="entry name" value="p450"/>
    <property type="match status" value="1"/>
</dbReference>
<dbReference type="SUPFAM" id="SSF48264">
    <property type="entry name" value="Cytochrome P450"/>
    <property type="match status" value="1"/>
</dbReference>
<dbReference type="Gene3D" id="1.10.630.10">
    <property type="entry name" value="Cytochrome P450"/>
    <property type="match status" value="1"/>
</dbReference>
<protein>
    <recommendedName>
        <fullName evidence="4">Cytochrome P450 76C4</fullName>
    </recommendedName>
</protein>
<dbReference type="GO" id="GO:0016705">
    <property type="term" value="F:oxidoreductase activity, acting on paired donors, with incorporation or reduction of molecular oxygen"/>
    <property type="evidence" value="ECO:0007669"/>
    <property type="project" value="InterPro"/>
</dbReference>
<reference evidence="2" key="2">
    <citation type="submission" date="2018-03" db="EMBL/GenBank/DDBJ databases">
        <title>The Triticum urartu genome reveals the dynamic nature of wheat genome evolution.</title>
        <authorList>
            <person name="Ling H."/>
            <person name="Ma B."/>
            <person name="Shi X."/>
            <person name="Liu H."/>
            <person name="Dong L."/>
            <person name="Sun H."/>
            <person name="Cao Y."/>
            <person name="Gao Q."/>
            <person name="Zheng S."/>
            <person name="Li Y."/>
            <person name="Yu Y."/>
            <person name="Du H."/>
            <person name="Qi M."/>
            <person name="Li Y."/>
            <person name="Yu H."/>
            <person name="Cui Y."/>
            <person name="Wang N."/>
            <person name="Chen C."/>
            <person name="Wu H."/>
            <person name="Zhao Y."/>
            <person name="Zhang J."/>
            <person name="Li Y."/>
            <person name="Zhou W."/>
            <person name="Zhang B."/>
            <person name="Hu W."/>
            <person name="Eijk M."/>
            <person name="Tang J."/>
            <person name="Witsenboer H."/>
            <person name="Zhao S."/>
            <person name="Li Z."/>
            <person name="Zhang A."/>
            <person name="Wang D."/>
            <person name="Liang C."/>
        </authorList>
    </citation>
    <scope>NUCLEOTIDE SEQUENCE [LARGE SCALE GENOMIC DNA]</scope>
    <source>
        <strain evidence="2">cv. G1812</strain>
    </source>
</reference>
<dbReference type="Gramene" id="TuG1812G0200005771.01.T01">
    <property type="protein sequence ID" value="TuG1812G0200005771.01.T01.cds289462"/>
    <property type="gene ID" value="TuG1812G0200005771.01"/>
</dbReference>